<name>A0A2I0IFV1_PUNGR</name>
<proteinExistence type="inferred from homology"/>
<dbReference type="PANTHER" id="PTHR13068:SF38">
    <property type="entry name" value="TRANSCRIPTION TERMINATION FACTOR FAMILY PROTEIN"/>
    <property type="match status" value="1"/>
</dbReference>
<keyword evidence="2" id="KW-0804">Transcription</keyword>
<dbReference type="InterPro" id="IPR038538">
    <property type="entry name" value="MTERF_sf"/>
</dbReference>
<dbReference type="GO" id="GO:0006353">
    <property type="term" value="P:DNA-templated transcription termination"/>
    <property type="evidence" value="ECO:0007669"/>
    <property type="project" value="UniProtKB-KW"/>
</dbReference>
<gene>
    <name evidence="4" type="ORF">CRG98_036672</name>
</gene>
<dbReference type="FunFam" id="1.25.70.10:FF:000014">
    <property type="entry name" value="Transcription termination factor MTEF18, mitochondrial"/>
    <property type="match status" value="1"/>
</dbReference>
<comment type="caution">
    <text evidence="4">The sequence shown here is derived from an EMBL/GenBank/DDBJ whole genome shotgun (WGS) entry which is preliminary data.</text>
</comment>
<evidence type="ECO:0008006" key="6">
    <source>
        <dbReference type="Google" id="ProtNLM"/>
    </source>
</evidence>
<dbReference type="AlphaFoldDB" id="A0A2I0IFV1"/>
<dbReference type="EMBL" id="PGOL01003125">
    <property type="protein sequence ID" value="PKI42874.1"/>
    <property type="molecule type" value="Genomic_DNA"/>
</dbReference>
<keyword evidence="3" id="KW-0809">Transit peptide</keyword>
<evidence type="ECO:0000256" key="3">
    <source>
        <dbReference type="ARBA" id="ARBA00022946"/>
    </source>
</evidence>
<evidence type="ECO:0000313" key="4">
    <source>
        <dbReference type="EMBL" id="PKI42874.1"/>
    </source>
</evidence>
<keyword evidence="2" id="KW-0806">Transcription termination</keyword>
<evidence type="ECO:0000313" key="5">
    <source>
        <dbReference type="Proteomes" id="UP000233551"/>
    </source>
</evidence>
<organism evidence="4 5">
    <name type="scientific">Punica granatum</name>
    <name type="common">Pomegranate</name>
    <dbReference type="NCBI Taxonomy" id="22663"/>
    <lineage>
        <taxon>Eukaryota</taxon>
        <taxon>Viridiplantae</taxon>
        <taxon>Streptophyta</taxon>
        <taxon>Embryophyta</taxon>
        <taxon>Tracheophyta</taxon>
        <taxon>Spermatophyta</taxon>
        <taxon>Magnoliopsida</taxon>
        <taxon>eudicotyledons</taxon>
        <taxon>Gunneridae</taxon>
        <taxon>Pentapetalae</taxon>
        <taxon>rosids</taxon>
        <taxon>malvids</taxon>
        <taxon>Myrtales</taxon>
        <taxon>Lythraceae</taxon>
        <taxon>Punica</taxon>
    </lineage>
</organism>
<protein>
    <recommendedName>
        <fullName evidence="6">Transcription termination factor MTEF18, mitochondrial-like</fullName>
    </recommendedName>
</protein>
<dbReference type="InterPro" id="IPR003690">
    <property type="entry name" value="MTERF"/>
</dbReference>
<dbReference type="FunFam" id="1.25.70.10:FF:000019">
    <property type="entry name" value="mTERF family protein"/>
    <property type="match status" value="1"/>
</dbReference>
<dbReference type="Pfam" id="PF02536">
    <property type="entry name" value="mTERF"/>
    <property type="match status" value="1"/>
</dbReference>
<reference evidence="4 5" key="1">
    <citation type="submission" date="2017-11" db="EMBL/GenBank/DDBJ databases">
        <title>De-novo sequencing of pomegranate (Punica granatum L.) genome.</title>
        <authorList>
            <person name="Akparov Z."/>
            <person name="Amiraslanov A."/>
            <person name="Hajiyeva S."/>
            <person name="Abbasov M."/>
            <person name="Kaur K."/>
            <person name="Hamwieh A."/>
            <person name="Solovyev V."/>
            <person name="Salamov A."/>
            <person name="Braich B."/>
            <person name="Kosarev P."/>
            <person name="Mahmoud A."/>
            <person name="Hajiyev E."/>
            <person name="Babayeva S."/>
            <person name="Izzatullayeva V."/>
            <person name="Mammadov A."/>
            <person name="Mammadov A."/>
            <person name="Sharifova S."/>
            <person name="Ojaghi J."/>
            <person name="Eynullazada K."/>
            <person name="Bayramov B."/>
            <person name="Abdulazimova A."/>
            <person name="Shahmuradov I."/>
        </authorList>
    </citation>
    <scope>NUCLEOTIDE SEQUENCE [LARGE SCALE GENOMIC DNA]</scope>
    <source>
        <strain evidence="5">cv. AG2017</strain>
        <tissue evidence="4">Leaf</tissue>
    </source>
</reference>
<dbReference type="Gene3D" id="1.25.70.10">
    <property type="entry name" value="Transcription termination factor 3, mitochondrial"/>
    <property type="match status" value="2"/>
</dbReference>
<evidence type="ECO:0000256" key="2">
    <source>
        <dbReference type="ARBA" id="ARBA00022472"/>
    </source>
</evidence>
<accession>A0A2I0IFV1</accession>
<keyword evidence="2" id="KW-0805">Transcription regulation</keyword>
<dbReference type="SMART" id="SM00733">
    <property type="entry name" value="Mterf"/>
    <property type="match status" value="5"/>
</dbReference>
<dbReference type="GO" id="GO:0003676">
    <property type="term" value="F:nucleic acid binding"/>
    <property type="evidence" value="ECO:0007669"/>
    <property type="project" value="InterPro"/>
</dbReference>
<dbReference type="STRING" id="22663.A0A2I0IFV1"/>
<dbReference type="PANTHER" id="PTHR13068">
    <property type="entry name" value="CGI-12 PROTEIN-RELATED"/>
    <property type="match status" value="1"/>
</dbReference>
<dbReference type="Proteomes" id="UP000233551">
    <property type="component" value="Unassembled WGS sequence"/>
</dbReference>
<sequence>MEFSLSPDLTARMDDPLRAQHARSMGKVSMSVSAGNSMILPDVKHFRFDICGGKDSRHSVQALHFSHTRGTKNEGRHLFFYSRFVQLQSAATDAEPFMAGTFRLSSHCPTAKPPPSTAKKLRARAVLKWVSSSFIENQYQSLNLPLFRAGFLPSCQNPRFYRTEKTLLDESSGAGKISATVLRKAQSAFSDYLHSTRSLQYAAAESISRNSPRFLSELLEKIELDDDIQRSLARFLRYHPINEFEPFFESIGLKPSEYAPLLPRNLMFLDDCDRLLTNYLVLCNYGIEHCKIGRIYKDAKEIFEYDHGALLSKIRAYENLGISQHVIVKAIVCSPQLLIGDMKTEFVDVLERFRVLGFEQSWVEKLLCEDGVYRWSQILELLCVFTRMGFTNEQLNALVRRNPGILFEDSGAQTFSIIELLIKFGSERDTIQSVFLEFPQISVEKFLSNLRQCFMFLTEIEMETVEIGRIIRTEARLLGSSTLKKANSLLANLNVGKRRLRDIVKQNPKEMGNWVMGMRVRPVAGLKDDEMSLLEKKKFLSGLGFMKESKNMERAIKSFRGKGYELQERFDCIVNAGLSENDVCEMVRVSPQILNQTKDVIEMKIDFLVNEVKYPISSLRRFPSYLSFKTDRIKVRLLMFKWLSDKGLADPLLALSTIIACSDGAFEKYYVKRHPDGLKVWHNLRESFVSESSYAVSQ</sequence>
<comment type="similarity">
    <text evidence="1">Belongs to the mTERF family.</text>
</comment>
<keyword evidence="5" id="KW-1185">Reference proteome</keyword>
<evidence type="ECO:0000256" key="1">
    <source>
        <dbReference type="ARBA" id="ARBA00007692"/>
    </source>
</evidence>